<organism evidence="1 4">
    <name type="scientific">Segatella bryantii</name>
    <name type="common">Prevotella bryantii</name>
    <dbReference type="NCBI Taxonomy" id="77095"/>
    <lineage>
        <taxon>Bacteria</taxon>
        <taxon>Pseudomonadati</taxon>
        <taxon>Bacteroidota</taxon>
        <taxon>Bacteroidia</taxon>
        <taxon>Bacteroidales</taxon>
        <taxon>Prevotellaceae</taxon>
        <taxon>Segatella</taxon>
    </lineage>
</organism>
<dbReference type="EMBL" id="NPJF01000050">
    <property type="protein sequence ID" value="OYP54100.1"/>
    <property type="molecule type" value="Genomic_DNA"/>
</dbReference>
<comment type="caution">
    <text evidence="1">The sequence shown here is derived from an EMBL/GenBank/DDBJ whole genome shotgun (WGS) entry which is preliminary data.</text>
</comment>
<dbReference type="Proteomes" id="UP000216189">
    <property type="component" value="Unassembled WGS sequence"/>
</dbReference>
<protein>
    <submittedName>
        <fullName evidence="1">Uncharacterized protein</fullName>
    </submittedName>
</protein>
<reference evidence="2 3" key="1">
    <citation type="submission" date="2017-08" db="EMBL/GenBank/DDBJ databases">
        <title>Comparative genomics of non-oral Prevotella species.</title>
        <authorList>
            <person name="Accetto T."/>
            <person name="Nograsek B."/>
            <person name="Avgustin G."/>
        </authorList>
    </citation>
    <scope>NUCLEOTIDE SEQUENCE [LARGE SCALE GENOMIC DNA]</scope>
    <source>
        <strain evidence="2 3">TC1-1</strain>
    </source>
</reference>
<evidence type="ECO:0000313" key="4">
    <source>
        <dbReference type="Proteomes" id="UP000887043"/>
    </source>
</evidence>
<gene>
    <name evidence="2" type="ORF">CIK91_09740</name>
    <name evidence="1" type="ORF">PRRU23_05050</name>
</gene>
<name>A0AA37I0K6_SEGBR</name>
<evidence type="ECO:0000313" key="2">
    <source>
        <dbReference type="EMBL" id="OYP54100.1"/>
    </source>
</evidence>
<dbReference type="RefSeq" id="WP_027452809.1">
    <property type="nucleotide sequence ID" value="NZ_BPTR01000001.1"/>
</dbReference>
<evidence type="ECO:0000313" key="1">
    <source>
        <dbReference type="EMBL" id="GJG26805.1"/>
    </source>
</evidence>
<evidence type="ECO:0000313" key="3">
    <source>
        <dbReference type="Proteomes" id="UP000216189"/>
    </source>
</evidence>
<dbReference type="EMBL" id="BPTR01000001">
    <property type="protein sequence ID" value="GJG26805.1"/>
    <property type="molecule type" value="Genomic_DNA"/>
</dbReference>
<keyword evidence="3" id="KW-1185">Reference proteome</keyword>
<proteinExistence type="predicted"/>
<dbReference type="Proteomes" id="UP000887043">
    <property type="component" value="Unassembled WGS sequence"/>
</dbReference>
<accession>A0AA37I0K6</accession>
<dbReference type="GeneID" id="72480140"/>
<sequence>MENNNNEQSVTITPEMAKVGEELFNEFIKKFNENKYQPLEGLAVLSLVSANLCANIDKALNMPAGTTAKAFQSTDLTLGVAEQN</sequence>
<dbReference type="AlphaFoldDB" id="A0AA37I0K6"/>
<reference evidence="1" key="2">
    <citation type="submission" date="2021-08" db="EMBL/GenBank/DDBJ databases">
        <title>Prevotella lacticifex sp. nov., isolated from rumen of cow.</title>
        <authorList>
            <person name="Shinkai T."/>
            <person name="Ikeyama N."/>
            <person name="Kumagai M."/>
            <person name="Ohmori H."/>
            <person name="Sakamoto M."/>
            <person name="Ohkuma M."/>
            <person name="Mitsumori M."/>
        </authorList>
    </citation>
    <scope>NUCLEOTIDE SEQUENCE</scope>
    <source>
        <strain evidence="1">DSM 11371</strain>
    </source>
</reference>